<gene>
    <name evidence="1" type="ordered locus">sce7141</name>
</gene>
<evidence type="ECO:0008006" key="3">
    <source>
        <dbReference type="Google" id="ProtNLM"/>
    </source>
</evidence>
<dbReference type="RefSeq" id="WP_012239749.1">
    <property type="nucleotide sequence ID" value="NC_010162.1"/>
</dbReference>
<dbReference type="HOGENOM" id="CLU_784991_0_0_7"/>
<dbReference type="Proteomes" id="UP000002139">
    <property type="component" value="Chromosome"/>
</dbReference>
<dbReference type="InterPro" id="IPR022291">
    <property type="entry name" value="Bacteriocin_synth_cyclodeHase"/>
</dbReference>
<name>A9ERM8_SORC5</name>
<protein>
    <recommendedName>
        <fullName evidence="3">THIF-type NAD/FAD binding fold domain-containing protein</fullName>
    </recommendedName>
</protein>
<dbReference type="InterPro" id="IPR035985">
    <property type="entry name" value="Ubiquitin-activating_enz"/>
</dbReference>
<dbReference type="NCBIfam" id="TIGR03882">
    <property type="entry name" value="cyclo_dehyd_2"/>
    <property type="match status" value="1"/>
</dbReference>
<evidence type="ECO:0000313" key="1">
    <source>
        <dbReference type="EMBL" id="CAN97310.1"/>
    </source>
</evidence>
<dbReference type="STRING" id="448385.sce7141"/>
<keyword evidence="2" id="KW-1185">Reference proteome</keyword>
<dbReference type="eggNOG" id="COG1944">
    <property type="taxonomic scope" value="Bacteria"/>
</dbReference>
<dbReference type="GO" id="GO:0008641">
    <property type="term" value="F:ubiquitin-like modifier activating enzyme activity"/>
    <property type="evidence" value="ECO:0007669"/>
    <property type="project" value="InterPro"/>
</dbReference>
<dbReference type="BioCyc" id="SCEL448385:SCE_RS36605-MONOMER"/>
<sequence length="328" mass="35447">MNKLDDVPEFPCVKTWYRVAITDDAVIFQHGERALCFQGKAASELLPVLLPILDGTRTVEQVIEYMGKSIAPATANALRLLAEKGVLTSGSPVGASAPRPVRESARFHAAYRDDEPESLTQQRLSDASVAVVGAGVLADEIARQVSLSGVTGVQRRSFDAGAGDLASADLVVVAPDRGELDWMAHWNAEALRRRIPWMQVLAYDSRFSAVGPLYLPHATCCYACYRLRLASNVAHRGQYWALERSTPSFPLPCAMLAIVSGLAALLVARWIVSRDPLLPGRFYAVNPGPTVRSDTHMAYRVPRCSACSAAVAASAPSPWYALQAGTEP</sequence>
<dbReference type="EMBL" id="AM746676">
    <property type="protein sequence ID" value="CAN97310.1"/>
    <property type="molecule type" value="Genomic_DNA"/>
</dbReference>
<dbReference type="Gene3D" id="3.90.930.60">
    <property type="match status" value="1"/>
</dbReference>
<dbReference type="AlphaFoldDB" id="A9ERM8"/>
<organism evidence="1 2">
    <name type="scientific">Sorangium cellulosum (strain So ce56)</name>
    <name type="common">Polyangium cellulosum (strain So ce56)</name>
    <dbReference type="NCBI Taxonomy" id="448385"/>
    <lineage>
        <taxon>Bacteria</taxon>
        <taxon>Pseudomonadati</taxon>
        <taxon>Myxococcota</taxon>
        <taxon>Polyangia</taxon>
        <taxon>Polyangiales</taxon>
        <taxon>Polyangiaceae</taxon>
        <taxon>Sorangium</taxon>
    </lineage>
</organism>
<dbReference type="SUPFAM" id="SSF69572">
    <property type="entry name" value="Activating enzymes of the ubiquitin-like proteins"/>
    <property type="match status" value="1"/>
</dbReference>
<proteinExistence type="predicted"/>
<dbReference type="KEGG" id="scl:sce7141"/>
<dbReference type="OrthoDB" id="2973590at2"/>
<reference evidence="1 2" key="1">
    <citation type="journal article" date="2007" name="Nat. Biotechnol.">
        <title>Complete genome sequence of the myxobacterium Sorangium cellulosum.</title>
        <authorList>
            <person name="Schneiker S."/>
            <person name="Perlova O."/>
            <person name="Kaiser O."/>
            <person name="Gerth K."/>
            <person name="Alici A."/>
            <person name="Altmeyer M.O."/>
            <person name="Bartels D."/>
            <person name="Bekel T."/>
            <person name="Beyer S."/>
            <person name="Bode E."/>
            <person name="Bode H.B."/>
            <person name="Bolten C.J."/>
            <person name="Choudhuri J.V."/>
            <person name="Doss S."/>
            <person name="Elnakady Y.A."/>
            <person name="Frank B."/>
            <person name="Gaigalat L."/>
            <person name="Goesmann A."/>
            <person name="Groeger C."/>
            <person name="Gross F."/>
            <person name="Jelsbak L."/>
            <person name="Jelsbak L."/>
            <person name="Kalinowski J."/>
            <person name="Kegler C."/>
            <person name="Knauber T."/>
            <person name="Konietzny S."/>
            <person name="Kopp M."/>
            <person name="Krause L."/>
            <person name="Krug D."/>
            <person name="Linke B."/>
            <person name="Mahmud T."/>
            <person name="Martinez-Arias R."/>
            <person name="McHardy A.C."/>
            <person name="Merai M."/>
            <person name="Meyer F."/>
            <person name="Mormann S."/>
            <person name="Munoz-Dorado J."/>
            <person name="Perez J."/>
            <person name="Pradella S."/>
            <person name="Rachid S."/>
            <person name="Raddatz G."/>
            <person name="Rosenau F."/>
            <person name="Rueckert C."/>
            <person name="Sasse F."/>
            <person name="Scharfe M."/>
            <person name="Schuster S.C."/>
            <person name="Suen G."/>
            <person name="Treuner-Lange A."/>
            <person name="Velicer G.J."/>
            <person name="Vorholter F.-J."/>
            <person name="Weissman K.J."/>
            <person name="Welch R.D."/>
            <person name="Wenzel S.C."/>
            <person name="Whitworth D.E."/>
            <person name="Wilhelm S."/>
            <person name="Wittmann C."/>
            <person name="Bloecker H."/>
            <person name="Puehler A."/>
            <person name="Mueller R."/>
        </authorList>
    </citation>
    <scope>NUCLEOTIDE SEQUENCE [LARGE SCALE GENOMIC DNA]</scope>
    <source>
        <strain evidence="2">So ce56</strain>
    </source>
</reference>
<dbReference type="Gene3D" id="3.40.50.720">
    <property type="entry name" value="NAD(P)-binding Rossmann-like Domain"/>
    <property type="match status" value="1"/>
</dbReference>
<accession>A9ERM8</accession>
<evidence type="ECO:0000313" key="2">
    <source>
        <dbReference type="Proteomes" id="UP000002139"/>
    </source>
</evidence>